<evidence type="ECO:0000313" key="2">
    <source>
        <dbReference type="EMBL" id="MCG2615110.1"/>
    </source>
</evidence>
<dbReference type="Gene3D" id="2.60.40.3620">
    <property type="match status" value="3"/>
</dbReference>
<name>A0ABS9KS02_9BACT</name>
<dbReference type="PROSITE" id="PS51257">
    <property type="entry name" value="PROKAR_LIPOPROTEIN"/>
    <property type="match status" value="1"/>
</dbReference>
<dbReference type="InterPro" id="IPR025970">
    <property type="entry name" value="SusE"/>
</dbReference>
<evidence type="ECO:0000313" key="3">
    <source>
        <dbReference type="Proteomes" id="UP001165367"/>
    </source>
</evidence>
<proteinExistence type="predicted"/>
<dbReference type="EMBL" id="JAKLTR010000007">
    <property type="protein sequence ID" value="MCG2615110.1"/>
    <property type="molecule type" value="Genomic_DNA"/>
</dbReference>
<protein>
    <submittedName>
        <fullName evidence="2">SusF/SusE family outer membrane protein</fullName>
    </submittedName>
</protein>
<dbReference type="Proteomes" id="UP001165367">
    <property type="component" value="Unassembled WGS sequence"/>
</dbReference>
<comment type="caution">
    <text evidence="2">The sequence shown here is derived from an EMBL/GenBank/DDBJ whole genome shotgun (WGS) entry which is preliminary data.</text>
</comment>
<feature type="domain" description="SusE outer membrane protein" evidence="1">
    <location>
        <begin position="36"/>
        <end position="138"/>
    </location>
</feature>
<reference evidence="2" key="1">
    <citation type="submission" date="2022-01" db="EMBL/GenBank/DDBJ databases">
        <authorList>
            <person name="Jo J.-H."/>
            <person name="Im W.-T."/>
        </authorList>
    </citation>
    <scope>NUCLEOTIDE SEQUENCE</scope>
    <source>
        <strain evidence="2">NA20</strain>
    </source>
</reference>
<dbReference type="Pfam" id="PF14292">
    <property type="entry name" value="SusE"/>
    <property type="match status" value="1"/>
</dbReference>
<evidence type="ECO:0000259" key="1">
    <source>
        <dbReference type="Pfam" id="PF14292"/>
    </source>
</evidence>
<organism evidence="2 3">
    <name type="scientific">Terrimonas ginsenosidimutans</name>
    <dbReference type="NCBI Taxonomy" id="2908004"/>
    <lineage>
        <taxon>Bacteria</taxon>
        <taxon>Pseudomonadati</taxon>
        <taxon>Bacteroidota</taxon>
        <taxon>Chitinophagia</taxon>
        <taxon>Chitinophagales</taxon>
        <taxon>Chitinophagaceae</taxon>
        <taxon>Terrimonas</taxon>
    </lineage>
</organism>
<gene>
    <name evidence="2" type="ORF">LZZ85_12495</name>
</gene>
<keyword evidence="3" id="KW-1185">Reference proteome</keyword>
<dbReference type="RefSeq" id="WP_237872157.1">
    <property type="nucleotide sequence ID" value="NZ_JAKLTR010000007.1"/>
</dbReference>
<sequence>MRSFIQHIFNRPFTGGLFILACVLAFAGCRKNDKMELYKGDNPLALSADKTEVILEEKNRSADAVLLSWTSGSNKGTNSAISYTLKIDKQGNNFSNAHTEELGKAAGSKKYTVQDLNDLVISKWSLTPGAEITLEARILITVANEPKLSDSSNVLVWKVKTFQPVTKTLYLIGDAAPNGWSADNATPLLPSLSDPGVFNWSGNLRAGEYKFITTLGQFSPSYNRGADDTRLVLRTSDSQPDDKFVNLASGAYNISVNLLTLTISVMEADTPPYTRLWMLGDAVPTGWNIDNPSEMRVDSSNLFVFTYNEILAAGEFKIPVATGNFGTDYYMPLTNNQALTETGVQLVPGGNPDNKWKITTAGPYKIKLDIQNNKIQIKPFTPYTNIWMVGDASPAGWNIDNPHPLTPTAGNPYEFSYTGPMSAGEFKFPLATGNWGCDYFMPVINGSGPGSTQMKFIASGSPDFKWKITQAGNYKITINQLYETISIVKQ</sequence>
<accession>A0ABS9KS02</accession>